<evidence type="ECO:0000259" key="3">
    <source>
        <dbReference type="Pfam" id="PF02230"/>
    </source>
</evidence>
<evidence type="ECO:0000256" key="1">
    <source>
        <dbReference type="ARBA" id="ARBA00006499"/>
    </source>
</evidence>
<gene>
    <name evidence="4" type="ORF">THMIRHAS_21510</name>
</gene>
<sequence>MVFSTLKQEKPVLIEAPGKAQKVVIWLHGLGADGHDFEEIVPHLSLPEQHGIRFIFPHAPISPVTINGGMQMHSWYDIRSENLLEDVDAAGVRVSCYRVFELIENQIKEGITASNIYLAGFSQGGLVALNAALSGQYSLGGVIALSTYCPMAEQFYLHRDMPILMLHGEQDPVVPIHIAEASRDAIQKGGYQVEWHSFDMQHQVCAEELVQIGEWLQART</sequence>
<comment type="similarity">
    <text evidence="1">Belongs to the AB hydrolase superfamily. AB hydrolase 2 family.</text>
</comment>
<dbReference type="KEGG" id="tse:THMIRHAS_21510"/>
<protein>
    <submittedName>
        <fullName evidence="4">Phospholipase/carboxylesterase</fullName>
    </submittedName>
</protein>
<feature type="domain" description="Phospholipase/carboxylesterase/thioesterase" evidence="3">
    <location>
        <begin position="11"/>
        <end position="217"/>
    </location>
</feature>
<dbReference type="PANTHER" id="PTHR10655:SF17">
    <property type="entry name" value="LYSOPHOSPHOLIPASE-LIKE PROTEIN 1"/>
    <property type="match status" value="1"/>
</dbReference>
<accession>A0A6F8PXQ9</accession>
<dbReference type="InterPro" id="IPR050565">
    <property type="entry name" value="LYPA1-2/EST-like"/>
</dbReference>
<evidence type="ECO:0000313" key="4">
    <source>
        <dbReference type="EMBL" id="BBP46778.1"/>
    </source>
</evidence>
<dbReference type="GO" id="GO:0016787">
    <property type="term" value="F:hydrolase activity"/>
    <property type="evidence" value="ECO:0007669"/>
    <property type="project" value="UniProtKB-KW"/>
</dbReference>
<dbReference type="SUPFAM" id="SSF53474">
    <property type="entry name" value="alpha/beta-Hydrolases"/>
    <property type="match status" value="1"/>
</dbReference>
<dbReference type="EMBL" id="AP021889">
    <property type="protein sequence ID" value="BBP46778.1"/>
    <property type="molecule type" value="Genomic_DNA"/>
</dbReference>
<organism evidence="4 5">
    <name type="scientific">Thiosulfatimonas sediminis</name>
    <dbReference type="NCBI Taxonomy" id="2675054"/>
    <lineage>
        <taxon>Bacteria</taxon>
        <taxon>Pseudomonadati</taxon>
        <taxon>Pseudomonadota</taxon>
        <taxon>Gammaproteobacteria</taxon>
        <taxon>Thiotrichales</taxon>
        <taxon>Piscirickettsiaceae</taxon>
        <taxon>Thiosulfatimonas</taxon>
    </lineage>
</organism>
<evidence type="ECO:0000313" key="5">
    <source>
        <dbReference type="Proteomes" id="UP000501726"/>
    </source>
</evidence>
<name>A0A6F8PXQ9_9GAMM</name>
<dbReference type="AlphaFoldDB" id="A0A6F8PXQ9"/>
<proteinExistence type="inferred from homology"/>
<keyword evidence="2" id="KW-0378">Hydrolase</keyword>
<dbReference type="Gene3D" id="3.40.50.1820">
    <property type="entry name" value="alpha/beta hydrolase"/>
    <property type="match status" value="1"/>
</dbReference>
<dbReference type="Proteomes" id="UP000501726">
    <property type="component" value="Chromosome"/>
</dbReference>
<dbReference type="InterPro" id="IPR003140">
    <property type="entry name" value="PLipase/COase/thioEstase"/>
</dbReference>
<evidence type="ECO:0000256" key="2">
    <source>
        <dbReference type="ARBA" id="ARBA00022801"/>
    </source>
</evidence>
<dbReference type="Pfam" id="PF02230">
    <property type="entry name" value="Abhydrolase_2"/>
    <property type="match status" value="1"/>
</dbReference>
<dbReference type="PANTHER" id="PTHR10655">
    <property type="entry name" value="LYSOPHOSPHOLIPASE-RELATED"/>
    <property type="match status" value="1"/>
</dbReference>
<dbReference type="InterPro" id="IPR029058">
    <property type="entry name" value="AB_hydrolase_fold"/>
</dbReference>
<reference evidence="5" key="1">
    <citation type="submission" date="2019-11" db="EMBL/GenBank/DDBJ databases">
        <title>Isolation and characterization of two novel species in the genus Thiomicrorhabdus.</title>
        <authorList>
            <person name="Mochizuki J."/>
            <person name="Kojima H."/>
            <person name="Fukui M."/>
        </authorList>
    </citation>
    <scope>NUCLEOTIDE SEQUENCE [LARGE SCALE GENOMIC DNA]</scope>
    <source>
        <strain evidence="5">aks77</strain>
    </source>
</reference>
<keyword evidence="5" id="KW-1185">Reference proteome</keyword>